<evidence type="ECO:0000313" key="2">
    <source>
        <dbReference type="Proteomes" id="UP001056120"/>
    </source>
</evidence>
<evidence type="ECO:0000313" key="1">
    <source>
        <dbReference type="EMBL" id="KAI3799687.1"/>
    </source>
</evidence>
<dbReference type="Proteomes" id="UP001056120">
    <property type="component" value="Linkage Group LG11"/>
</dbReference>
<reference evidence="1 2" key="2">
    <citation type="journal article" date="2022" name="Mol. Ecol. Resour.">
        <title>The genomes of chicory, endive, great burdock and yacon provide insights into Asteraceae paleo-polyploidization history and plant inulin production.</title>
        <authorList>
            <person name="Fan W."/>
            <person name="Wang S."/>
            <person name="Wang H."/>
            <person name="Wang A."/>
            <person name="Jiang F."/>
            <person name="Liu H."/>
            <person name="Zhao H."/>
            <person name="Xu D."/>
            <person name="Zhang Y."/>
        </authorList>
    </citation>
    <scope>NUCLEOTIDE SEQUENCE [LARGE SCALE GENOMIC DNA]</scope>
    <source>
        <strain evidence="2">cv. Yunnan</strain>
        <tissue evidence="1">Leaves</tissue>
    </source>
</reference>
<accession>A0ACB9HV32</accession>
<dbReference type="EMBL" id="CM042028">
    <property type="protein sequence ID" value="KAI3799687.1"/>
    <property type="molecule type" value="Genomic_DNA"/>
</dbReference>
<comment type="caution">
    <text evidence="1">The sequence shown here is derived from an EMBL/GenBank/DDBJ whole genome shotgun (WGS) entry which is preliminary data.</text>
</comment>
<protein>
    <submittedName>
        <fullName evidence="1">Uncharacterized protein</fullName>
    </submittedName>
</protein>
<sequence length="80" mass="8981">MVSSSKTQPRLITQLQGQSPFPPFAGAPPSSSLSPPSRSSDHRHLRIVFRISNSNSICMFISFELWDSLMDCLFLKIRSI</sequence>
<organism evidence="1 2">
    <name type="scientific">Smallanthus sonchifolius</name>
    <dbReference type="NCBI Taxonomy" id="185202"/>
    <lineage>
        <taxon>Eukaryota</taxon>
        <taxon>Viridiplantae</taxon>
        <taxon>Streptophyta</taxon>
        <taxon>Embryophyta</taxon>
        <taxon>Tracheophyta</taxon>
        <taxon>Spermatophyta</taxon>
        <taxon>Magnoliopsida</taxon>
        <taxon>eudicotyledons</taxon>
        <taxon>Gunneridae</taxon>
        <taxon>Pentapetalae</taxon>
        <taxon>asterids</taxon>
        <taxon>campanulids</taxon>
        <taxon>Asterales</taxon>
        <taxon>Asteraceae</taxon>
        <taxon>Asteroideae</taxon>
        <taxon>Heliantheae alliance</taxon>
        <taxon>Millerieae</taxon>
        <taxon>Smallanthus</taxon>
    </lineage>
</organism>
<reference evidence="2" key="1">
    <citation type="journal article" date="2022" name="Mol. Ecol. Resour.">
        <title>The genomes of chicory, endive, great burdock and yacon provide insights into Asteraceae palaeo-polyploidization history and plant inulin production.</title>
        <authorList>
            <person name="Fan W."/>
            <person name="Wang S."/>
            <person name="Wang H."/>
            <person name="Wang A."/>
            <person name="Jiang F."/>
            <person name="Liu H."/>
            <person name="Zhao H."/>
            <person name="Xu D."/>
            <person name="Zhang Y."/>
        </authorList>
    </citation>
    <scope>NUCLEOTIDE SEQUENCE [LARGE SCALE GENOMIC DNA]</scope>
    <source>
        <strain evidence="2">cv. Yunnan</strain>
    </source>
</reference>
<proteinExistence type="predicted"/>
<gene>
    <name evidence="1" type="ORF">L1987_34986</name>
</gene>
<name>A0ACB9HV32_9ASTR</name>
<keyword evidence="2" id="KW-1185">Reference proteome</keyword>